<feature type="chain" id="PRO_5031086386" description="Flagellar L-ring protein" evidence="8">
    <location>
        <begin position="31"/>
        <end position="196"/>
    </location>
</feature>
<comment type="similarity">
    <text evidence="2 7">Belongs to the FlgH family.</text>
</comment>
<dbReference type="Proteomes" id="UP000886070">
    <property type="component" value="Unassembled WGS sequence"/>
</dbReference>
<dbReference type="EMBL" id="DRTT01000089">
    <property type="protein sequence ID" value="HHF98427.1"/>
    <property type="molecule type" value="Genomic_DNA"/>
</dbReference>
<keyword evidence="9" id="KW-0969">Cilium</keyword>
<name>A0A7V5LYS0_UNCAE</name>
<gene>
    <name evidence="7" type="primary">flgH</name>
    <name evidence="9" type="ORF">ENL39_02950</name>
</gene>
<keyword evidence="6 7" id="KW-0998">Cell outer membrane</keyword>
<dbReference type="HAMAP" id="MF_00415">
    <property type="entry name" value="FlgH"/>
    <property type="match status" value="1"/>
</dbReference>
<comment type="subunit">
    <text evidence="7">The basal body constitutes a major portion of the flagellar organelle and consists of four rings (L,P,S, and M) mounted on a central rod.</text>
</comment>
<keyword evidence="9" id="KW-0282">Flagellum</keyword>
<dbReference type="GO" id="GO:0003774">
    <property type="term" value="F:cytoskeletal motor activity"/>
    <property type="evidence" value="ECO:0007669"/>
    <property type="project" value="InterPro"/>
</dbReference>
<keyword evidence="4 7" id="KW-0472">Membrane</keyword>
<evidence type="ECO:0000256" key="6">
    <source>
        <dbReference type="ARBA" id="ARBA00023237"/>
    </source>
</evidence>
<evidence type="ECO:0000256" key="8">
    <source>
        <dbReference type="SAM" id="SignalP"/>
    </source>
</evidence>
<evidence type="ECO:0000313" key="9">
    <source>
        <dbReference type="EMBL" id="HHF98427.1"/>
    </source>
</evidence>
<dbReference type="GO" id="GO:0009279">
    <property type="term" value="C:cell outer membrane"/>
    <property type="evidence" value="ECO:0007669"/>
    <property type="project" value="UniProtKB-SubCell"/>
</dbReference>
<dbReference type="InterPro" id="IPR000527">
    <property type="entry name" value="Flag_Lring"/>
</dbReference>
<dbReference type="Pfam" id="PF02107">
    <property type="entry name" value="FlgH"/>
    <property type="match status" value="1"/>
</dbReference>
<dbReference type="PRINTS" id="PR01008">
    <property type="entry name" value="FLGLRINGFLGH"/>
</dbReference>
<evidence type="ECO:0000256" key="1">
    <source>
        <dbReference type="ARBA" id="ARBA00002591"/>
    </source>
</evidence>
<evidence type="ECO:0000256" key="2">
    <source>
        <dbReference type="ARBA" id="ARBA00006929"/>
    </source>
</evidence>
<dbReference type="AlphaFoldDB" id="A0A7V5LYS0"/>
<sequence>MKRKTFVLFLKRKSLLFVFVLFLCCSLAGASYGVSSLFTTPRASKVGDTLTVIISEFSTASQTAKTSFDKSSKSDGEVNFSGESLPSWGWDCSSGYGGSGLTQRKASLVAKLTVEVVEVLSNGNLKVKGEKRVRINQEEEVIYLEGVVRPQDIGPDNTISSTDIAQIKIRYEGKGPISEARRPGFLTRIFNLLRIF</sequence>
<keyword evidence="5 7" id="KW-0975">Bacterial flagellum</keyword>
<comment type="caution">
    <text evidence="9">The sequence shown here is derived from an EMBL/GenBank/DDBJ whole genome shotgun (WGS) entry which is preliminary data.</text>
</comment>
<reference evidence="9" key="1">
    <citation type="journal article" date="2020" name="mSystems">
        <title>Genome- and Community-Level Interaction Insights into Carbon Utilization and Element Cycling Functions of Hydrothermarchaeota in Hydrothermal Sediment.</title>
        <authorList>
            <person name="Zhou Z."/>
            <person name="Liu Y."/>
            <person name="Xu W."/>
            <person name="Pan J."/>
            <person name="Luo Z.H."/>
            <person name="Li M."/>
        </authorList>
    </citation>
    <scope>NUCLEOTIDE SEQUENCE [LARGE SCALE GENOMIC DNA]</scope>
    <source>
        <strain evidence="9">HyVt-92</strain>
    </source>
</reference>
<keyword evidence="3 8" id="KW-0732">Signal</keyword>
<evidence type="ECO:0000256" key="7">
    <source>
        <dbReference type="HAMAP-Rule" id="MF_00415"/>
    </source>
</evidence>
<accession>A0A7V5LYS0</accession>
<dbReference type="GO" id="GO:0071973">
    <property type="term" value="P:bacterial-type flagellum-dependent cell motility"/>
    <property type="evidence" value="ECO:0007669"/>
    <property type="project" value="InterPro"/>
</dbReference>
<protein>
    <recommendedName>
        <fullName evidence="7">Flagellar L-ring protein</fullName>
    </recommendedName>
    <alternativeName>
        <fullName evidence="7">Basal body L-ring protein</fullName>
    </alternativeName>
</protein>
<evidence type="ECO:0000256" key="4">
    <source>
        <dbReference type="ARBA" id="ARBA00023136"/>
    </source>
</evidence>
<dbReference type="PANTHER" id="PTHR34933">
    <property type="entry name" value="FLAGELLAR L-RING PROTEIN"/>
    <property type="match status" value="1"/>
</dbReference>
<organism evidence="9">
    <name type="scientific">Aerophobetes bacterium</name>
    <dbReference type="NCBI Taxonomy" id="2030807"/>
    <lineage>
        <taxon>Bacteria</taxon>
        <taxon>Candidatus Aerophobota</taxon>
    </lineage>
</organism>
<proteinExistence type="inferred from homology"/>
<evidence type="ECO:0000256" key="5">
    <source>
        <dbReference type="ARBA" id="ARBA00023143"/>
    </source>
</evidence>
<evidence type="ECO:0000256" key="3">
    <source>
        <dbReference type="ARBA" id="ARBA00022729"/>
    </source>
</evidence>
<feature type="signal peptide" evidence="8">
    <location>
        <begin position="1"/>
        <end position="30"/>
    </location>
</feature>
<comment type="subcellular location">
    <subcellularLocation>
        <location evidence="7">Cell outer membrane</location>
    </subcellularLocation>
    <subcellularLocation>
        <location evidence="7">Bacterial flagellum basal body</location>
    </subcellularLocation>
</comment>
<dbReference type="PANTHER" id="PTHR34933:SF1">
    <property type="entry name" value="FLAGELLAR L-RING PROTEIN"/>
    <property type="match status" value="1"/>
</dbReference>
<comment type="function">
    <text evidence="1 7">Assembles around the rod to form the L-ring and probably protects the motor/basal body from shearing forces during rotation.</text>
</comment>
<keyword evidence="9" id="KW-0966">Cell projection</keyword>
<dbReference type="GO" id="GO:0009427">
    <property type="term" value="C:bacterial-type flagellum basal body, distal rod, L ring"/>
    <property type="evidence" value="ECO:0007669"/>
    <property type="project" value="InterPro"/>
</dbReference>